<protein>
    <recommendedName>
        <fullName evidence="8">Armadillo repeat-containing protein 3</fullName>
    </recommendedName>
</protein>
<sequence length="824" mass="90609">MGKKAKKEPETPTKDEFDPLSIESKKPDTVVLMLHSSEEVVLAKACEGIRKFAEKGDENRVTLMGLGAVEPLSHLISHEDKSVRKNAFMALGIMAHNGDVKKLLKKLDVIPSIISKLSPDEDVVIHEFATQCLASLALNFACKVQIFDSEALKPLIQLLSSTDPDVVKNSVECICNLVQQDQPSRVAVHELNGIPPLLGQLRAEFPIIQQLVLRTLQSITIDKETRVAFREEQGLEKILEFLTTKEYTDLHVEALQLLCNCLEDVEAMQYIQESGGLQTLMTFVTTPTLPEVQSSAVKAISKLAQIYENRKILHEQDVEKSLITLLTMDNNRVRSETCQAVAVLSKNSASKDTFRHMDGISPIVQLLRSESAEVRESAAQALSGLTSGNQLNAYAVFEAEGDEALVQQVQDGSPKEVAYAASVLTNMAAQEALRRSILSQGAMQALVRPLQSKDTHLLVSVVQAVAELACDADGRTEFRNAGGLPHLVKVLHSYNTEVRRNACWAVSVCANDEPTASELCKWGALEVLQDINSSTNRRNRFSEIALQKLLDNNLSAKYSLTGHLSATDIITDGFYDPGQKQAGQRVPDFKDLSKQAINQRRPVIAVNGKPQDVFGHDLAGDKQLDNPSESRPTSGQSNRSGSRAQSKEKAKDADDNKHQEHIVAEKQGSLPWDCALCSLITEATQSILPLLEEREQCRALALLVSSAMGGPVSAEQLHEFPWELHLSELKHEEQSNIIPVGKIKKGTYCHRALLFKALADRIGLGCSLVRGDYNRAWNEVLITDSTAKPPGCYSQPCKYVVDLMHNPGELIKGNSPAAIKYQCI</sequence>
<evidence type="ECO:0000256" key="1">
    <source>
        <dbReference type="ARBA" id="ARBA00022737"/>
    </source>
</evidence>
<feature type="repeat" description="ARM" evidence="2">
    <location>
        <begin position="358"/>
        <end position="390"/>
    </location>
</feature>
<keyword evidence="1" id="KW-0677">Repeat</keyword>
<reference evidence="6 7" key="1">
    <citation type="submission" date="2024-09" db="EMBL/GenBank/DDBJ databases">
        <title>A chromosome-level genome assembly of Gray's grenadier anchovy, Coilia grayii.</title>
        <authorList>
            <person name="Fu Z."/>
        </authorList>
    </citation>
    <scope>NUCLEOTIDE SEQUENCE [LARGE SCALE GENOMIC DNA]</scope>
    <source>
        <strain evidence="6">G4</strain>
        <tissue evidence="6">Muscle</tissue>
    </source>
</reference>
<name>A0ABD1JGL5_9TELE</name>
<dbReference type="PANTHER" id="PTHR46618">
    <property type="entry name" value="ARMADILLO REPEAT-CONTAINING PROTEIN 3"/>
    <property type="match status" value="1"/>
</dbReference>
<feature type="compositionally biased region" description="Basic and acidic residues" evidence="3">
    <location>
        <begin position="645"/>
        <end position="659"/>
    </location>
</feature>
<dbReference type="SMART" id="SM00185">
    <property type="entry name" value="ARM"/>
    <property type="match status" value="11"/>
</dbReference>
<evidence type="ECO:0000256" key="2">
    <source>
        <dbReference type="PROSITE-ProRule" id="PRU00259"/>
    </source>
</evidence>
<proteinExistence type="predicted"/>
<feature type="compositionally biased region" description="Polar residues" evidence="3">
    <location>
        <begin position="625"/>
        <end position="644"/>
    </location>
</feature>
<dbReference type="Pfam" id="PF14381">
    <property type="entry name" value="EDR1_CTR1_ARMC3_pept"/>
    <property type="match status" value="1"/>
</dbReference>
<dbReference type="SUPFAM" id="SSF48371">
    <property type="entry name" value="ARM repeat"/>
    <property type="match status" value="2"/>
</dbReference>
<dbReference type="InterPro" id="IPR052441">
    <property type="entry name" value="Armadillo-Ser/Thr_Kinase"/>
</dbReference>
<evidence type="ECO:0000259" key="4">
    <source>
        <dbReference type="Pfam" id="PF14381"/>
    </source>
</evidence>
<feature type="compositionally biased region" description="Basic and acidic residues" evidence="3">
    <location>
        <begin position="614"/>
        <end position="624"/>
    </location>
</feature>
<feature type="repeat" description="ARM" evidence="2">
    <location>
        <begin position="441"/>
        <end position="483"/>
    </location>
</feature>
<dbReference type="AlphaFoldDB" id="A0ABD1JGL5"/>
<dbReference type="Pfam" id="PF00514">
    <property type="entry name" value="Arm"/>
    <property type="match status" value="2"/>
</dbReference>
<dbReference type="InterPro" id="IPR055445">
    <property type="entry name" value="ARM_ARMC5"/>
</dbReference>
<dbReference type="InterPro" id="IPR055164">
    <property type="entry name" value="EDR1/CTR1/ARMC3-like_pept-like"/>
</dbReference>
<feature type="domain" description="ARMC5-like ARM-repeats" evidence="5">
    <location>
        <begin position="255"/>
        <end position="528"/>
    </location>
</feature>
<evidence type="ECO:0008006" key="8">
    <source>
        <dbReference type="Google" id="ProtNLM"/>
    </source>
</evidence>
<dbReference type="EMBL" id="JBHFQA010000016">
    <property type="protein sequence ID" value="KAL2085899.1"/>
    <property type="molecule type" value="Genomic_DNA"/>
</dbReference>
<dbReference type="InterPro" id="IPR011989">
    <property type="entry name" value="ARM-like"/>
</dbReference>
<evidence type="ECO:0000259" key="5">
    <source>
        <dbReference type="Pfam" id="PF24768"/>
    </source>
</evidence>
<gene>
    <name evidence="6" type="ORF">ACEWY4_019219</name>
</gene>
<evidence type="ECO:0000256" key="3">
    <source>
        <dbReference type="SAM" id="MobiDB-lite"/>
    </source>
</evidence>
<feature type="domain" description="EDR1/CTR1/ARMC3-like peptidase-like" evidence="4">
    <location>
        <begin position="673"/>
        <end position="811"/>
    </location>
</feature>
<dbReference type="InterPro" id="IPR016024">
    <property type="entry name" value="ARM-type_fold"/>
</dbReference>
<accession>A0ABD1JGL5</accession>
<organism evidence="6 7">
    <name type="scientific">Coilia grayii</name>
    <name type="common">Gray's grenadier anchovy</name>
    <dbReference type="NCBI Taxonomy" id="363190"/>
    <lineage>
        <taxon>Eukaryota</taxon>
        <taxon>Metazoa</taxon>
        <taxon>Chordata</taxon>
        <taxon>Craniata</taxon>
        <taxon>Vertebrata</taxon>
        <taxon>Euteleostomi</taxon>
        <taxon>Actinopterygii</taxon>
        <taxon>Neopterygii</taxon>
        <taxon>Teleostei</taxon>
        <taxon>Clupei</taxon>
        <taxon>Clupeiformes</taxon>
        <taxon>Clupeoidei</taxon>
        <taxon>Engraulidae</taxon>
        <taxon>Coilinae</taxon>
        <taxon>Coilia</taxon>
    </lineage>
</organism>
<feature type="repeat" description="ARM" evidence="2">
    <location>
        <begin position="150"/>
        <end position="182"/>
    </location>
</feature>
<feature type="region of interest" description="Disordered" evidence="3">
    <location>
        <begin position="608"/>
        <end position="659"/>
    </location>
</feature>
<dbReference type="PROSITE" id="PS50176">
    <property type="entry name" value="ARM_REPEAT"/>
    <property type="match status" value="3"/>
</dbReference>
<evidence type="ECO:0000313" key="6">
    <source>
        <dbReference type="EMBL" id="KAL2085899.1"/>
    </source>
</evidence>
<comment type="caution">
    <text evidence="6">The sequence shown here is derived from an EMBL/GenBank/DDBJ whole genome shotgun (WGS) entry which is preliminary data.</text>
</comment>
<dbReference type="PANTHER" id="PTHR46618:SF1">
    <property type="entry name" value="ARMADILLO REPEAT-CONTAINING PROTEIN 3"/>
    <property type="match status" value="1"/>
</dbReference>
<feature type="compositionally biased region" description="Basic and acidic residues" evidence="3">
    <location>
        <begin position="7"/>
        <end position="21"/>
    </location>
</feature>
<dbReference type="Pfam" id="PF24768">
    <property type="entry name" value="ARM_ARMC5"/>
    <property type="match status" value="1"/>
</dbReference>
<feature type="region of interest" description="Disordered" evidence="3">
    <location>
        <begin position="1"/>
        <end position="21"/>
    </location>
</feature>
<dbReference type="Gene3D" id="1.25.10.10">
    <property type="entry name" value="Leucine-rich Repeat Variant"/>
    <property type="match status" value="2"/>
</dbReference>
<evidence type="ECO:0000313" key="7">
    <source>
        <dbReference type="Proteomes" id="UP001591681"/>
    </source>
</evidence>
<dbReference type="InterPro" id="IPR000225">
    <property type="entry name" value="Armadillo"/>
</dbReference>
<dbReference type="Proteomes" id="UP001591681">
    <property type="component" value="Unassembled WGS sequence"/>
</dbReference>
<keyword evidence="7" id="KW-1185">Reference proteome</keyword>